<accession>A0A1Y2BVP6</accession>
<dbReference type="EMBL" id="MCGO01000042">
    <property type="protein sequence ID" value="ORY38829.1"/>
    <property type="molecule type" value="Genomic_DNA"/>
</dbReference>
<keyword evidence="2" id="KW-1133">Transmembrane helix</keyword>
<feature type="transmembrane region" description="Helical" evidence="2">
    <location>
        <begin position="160"/>
        <end position="179"/>
    </location>
</feature>
<keyword evidence="4" id="KW-1185">Reference proteome</keyword>
<keyword evidence="2" id="KW-0472">Membrane</keyword>
<feature type="transmembrane region" description="Helical" evidence="2">
    <location>
        <begin position="191"/>
        <end position="208"/>
    </location>
</feature>
<name>A0A1Y2BVP6_9FUNG</name>
<sequence length="335" mass="36953">MVDSTDRTSRKSEVVDQEQTHTEKEPQEKLQIGRLGVDLKSQAYQKRLQDFQKQISLTNSKISLQVGIHGHVREVTENWTTIVFHMKWSLLGIVLNIFLMVVFNLIRQTLLINVVRSVIESYLGVVVEVILLLSNAITIMGLEEAASCTFGYLLSSKKGFSMAVCGYLHVAPLAKLSFAQSLSLTSPSRKILSRISIIWIILELFKVLTPISAISVIAEAHADFNDVSDCIYFVQDNKIKAIDRKWPNLDAEGGVAEYVFGSSLGWMRSEMSVNITTAMYPPQLISALNNGDTIEGLGFSADILTTCKCAANVSSTAFVAAGVHFSQGIKLCKSL</sequence>
<keyword evidence="2" id="KW-0812">Transmembrane</keyword>
<comment type="caution">
    <text evidence="3">The sequence shown here is derived from an EMBL/GenBank/DDBJ whole genome shotgun (WGS) entry which is preliminary data.</text>
</comment>
<protein>
    <submittedName>
        <fullName evidence="3">Uncharacterized protein</fullName>
    </submittedName>
</protein>
<evidence type="ECO:0000256" key="1">
    <source>
        <dbReference type="SAM" id="MobiDB-lite"/>
    </source>
</evidence>
<feature type="transmembrane region" description="Helical" evidence="2">
    <location>
        <begin position="88"/>
        <end position="106"/>
    </location>
</feature>
<reference evidence="3 4" key="1">
    <citation type="submission" date="2016-07" db="EMBL/GenBank/DDBJ databases">
        <title>Pervasive Adenine N6-methylation of Active Genes in Fungi.</title>
        <authorList>
            <consortium name="DOE Joint Genome Institute"/>
            <person name="Mondo S.J."/>
            <person name="Dannebaum R.O."/>
            <person name="Kuo R.C."/>
            <person name="Labutti K."/>
            <person name="Haridas S."/>
            <person name="Kuo A."/>
            <person name="Salamov A."/>
            <person name="Ahrendt S.R."/>
            <person name="Lipzen A."/>
            <person name="Sullivan W."/>
            <person name="Andreopoulos W.B."/>
            <person name="Clum A."/>
            <person name="Lindquist E."/>
            <person name="Daum C."/>
            <person name="Ramamoorthy G.K."/>
            <person name="Gryganskyi A."/>
            <person name="Culley D."/>
            <person name="Magnuson J.K."/>
            <person name="James T.Y."/>
            <person name="O'Malley M.A."/>
            <person name="Stajich J.E."/>
            <person name="Spatafora J.W."/>
            <person name="Visel A."/>
            <person name="Grigoriev I.V."/>
        </authorList>
    </citation>
    <scope>NUCLEOTIDE SEQUENCE [LARGE SCALE GENOMIC DNA]</scope>
    <source>
        <strain evidence="3 4">JEL800</strain>
    </source>
</reference>
<feature type="transmembrane region" description="Helical" evidence="2">
    <location>
        <begin position="118"/>
        <end position="140"/>
    </location>
</feature>
<evidence type="ECO:0000313" key="4">
    <source>
        <dbReference type="Proteomes" id="UP000193642"/>
    </source>
</evidence>
<gene>
    <name evidence="3" type="ORF">BCR33DRAFT_421843</name>
</gene>
<organism evidence="3 4">
    <name type="scientific">Rhizoclosmatium globosum</name>
    <dbReference type="NCBI Taxonomy" id="329046"/>
    <lineage>
        <taxon>Eukaryota</taxon>
        <taxon>Fungi</taxon>
        <taxon>Fungi incertae sedis</taxon>
        <taxon>Chytridiomycota</taxon>
        <taxon>Chytridiomycota incertae sedis</taxon>
        <taxon>Chytridiomycetes</taxon>
        <taxon>Chytridiales</taxon>
        <taxon>Chytriomycetaceae</taxon>
        <taxon>Rhizoclosmatium</taxon>
    </lineage>
</organism>
<evidence type="ECO:0000313" key="3">
    <source>
        <dbReference type="EMBL" id="ORY38829.1"/>
    </source>
</evidence>
<dbReference type="AlphaFoldDB" id="A0A1Y2BVP6"/>
<evidence type="ECO:0000256" key="2">
    <source>
        <dbReference type="SAM" id="Phobius"/>
    </source>
</evidence>
<dbReference type="Proteomes" id="UP000193642">
    <property type="component" value="Unassembled WGS sequence"/>
</dbReference>
<feature type="region of interest" description="Disordered" evidence="1">
    <location>
        <begin position="1"/>
        <end position="27"/>
    </location>
</feature>
<proteinExistence type="predicted"/>
<dbReference type="OrthoDB" id="2128297at2759"/>